<proteinExistence type="inferred from homology"/>
<evidence type="ECO:0000313" key="15">
    <source>
        <dbReference type="Proteomes" id="UP001208570"/>
    </source>
</evidence>
<keyword evidence="7" id="KW-0762">Sugar transport</keyword>
<reference evidence="14" key="1">
    <citation type="journal article" date="2023" name="Mol. Biol. Evol.">
        <title>Third-Generation Sequencing Reveals the Adaptive Role of the Epigenome in Three Deep-Sea Polychaetes.</title>
        <authorList>
            <person name="Perez M."/>
            <person name="Aroh O."/>
            <person name="Sun Y."/>
            <person name="Lan Y."/>
            <person name="Juniper S.K."/>
            <person name="Young C.R."/>
            <person name="Angers B."/>
            <person name="Qian P.Y."/>
        </authorList>
    </citation>
    <scope>NUCLEOTIDE SEQUENCE</scope>
    <source>
        <strain evidence="14">P08H-3</strain>
    </source>
</reference>
<evidence type="ECO:0000256" key="8">
    <source>
        <dbReference type="ARBA" id="ARBA00022692"/>
    </source>
</evidence>
<evidence type="ECO:0000313" key="14">
    <source>
        <dbReference type="EMBL" id="KAK2142673.1"/>
    </source>
</evidence>
<dbReference type="Proteomes" id="UP001208570">
    <property type="component" value="Unassembled WGS sequence"/>
</dbReference>
<feature type="transmembrane region" description="Helical" evidence="13">
    <location>
        <begin position="137"/>
        <end position="156"/>
    </location>
</feature>
<evidence type="ECO:0000256" key="9">
    <source>
        <dbReference type="ARBA" id="ARBA00022737"/>
    </source>
</evidence>
<comment type="caution">
    <text evidence="14">The sequence shown here is derived from an EMBL/GenBank/DDBJ whole genome shotgun (WGS) entry which is preliminary data.</text>
</comment>
<dbReference type="InterPro" id="IPR047664">
    <property type="entry name" value="SWEET"/>
</dbReference>
<accession>A0AAD9MSM9</accession>
<organism evidence="14 15">
    <name type="scientific">Paralvinella palmiformis</name>
    <dbReference type="NCBI Taxonomy" id="53620"/>
    <lineage>
        <taxon>Eukaryota</taxon>
        <taxon>Metazoa</taxon>
        <taxon>Spiralia</taxon>
        <taxon>Lophotrochozoa</taxon>
        <taxon>Annelida</taxon>
        <taxon>Polychaeta</taxon>
        <taxon>Sedentaria</taxon>
        <taxon>Canalipalpata</taxon>
        <taxon>Terebellida</taxon>
        <taxon>Terebelliformia</taxon>
        <taxon>Alvinellidae</taxon>
        <taxon>Paralvinella</taxon>
    </lineage>
</organism>
<dbReference type="PANTHER" id="PTHR10791">
    <property type="entry name" value="RAG1-ACTIVATING PROTEIN 1"/>
    <property type="match status" value="1"/>
</dbReference>
<evidence type="ECO:0000256" key="4">
    <source>
        <dbReference type="ARBA" id="ARBA00021741"/>
    </source>
</evidence>
<dbReference type="InterPro" id="IPR004316">
    <property type="entry name" value="SWEET_rpt"/>
</dbReference>
<evidence type="ECO:0000256" key="11">
    <source>
        <dbReference type="ARBA" id="ARBA00023034"/>
    </source>
</evidence>
<evidence type="ECO:0000256" key="5">
    <source>
        <dbReference type="ARBA" id="ARBA00022448"/>
    </source>
</evidence>
<evidence type="ECO:0000256" key="13">
    <source>
        <dbReference type="SAM" id="Phobius"/>
    </source>
</evidence>
<protein>
    <recommendedName>
        <fullName evidence="4">Sugar transporter SWEET1</fullName>
    </recommendedName>
</protein>
<feature type="transmembrane region" description="Helical" evidence="13">
    <location>
        <begin position="7"/>
        <end position="28"/>
    </location>
</feature>
<keyword evidence="12 13" id="KW-0472">Membrane</keyword>
<dbReference type="EMBL" id="JAODUP010000924">
    <property type="protein sequence ID" value="KAK2142673.1"/>
    <property type="molecule type" value="Genomic_DNA"/>
</dbReference>
<feature type="transmembrane region" description="Helical" evidence="13">
    <location>
        <begin position="71"/>
        <end position="89"/>
    </location>
</feature>
<keyword evidence="11" id="KW-0333">Golgi apparatus</keyword>
<evidence type="ECO:0000256" key="10">
    <source>
        <dbReference type="ARBA" id="ARBA00022989"/>
    </source>
</evidence>
<feature type="transmembrane region" description="Helical" evidence="13">
    <location>
        <begin position="162"/>
        <end position="181"/>
    </location>
</feature>
<dbReference type="GO" id="GO:0000139">
    <property type="term" value="C:Golgi membrane"/>
    <property type="evidence" value="ECO:0007669"/>
    <property type="project" value="UniProtKB-SubCell"/>
</dbReference>
<evidence type="ECO:0000256" key="6">
    <source>
        <dbReference type="ARBA" id="ARBA00022475"/>
    </source>
</evidence>
<keyword evidence="8 13" id="KW-0812">Transmembrane</keyword>
<evidence type="ECO:0000256" key="12">
    <source>
        <dbReference type="ARBA" id="ARBA00023136"/>
    </source>
</evidence>
<keyword evidence="6" id="KW-1003">Cell membrane</keyword>
<evidence type="ECO:0000256" key="1">
    <source>
        <dbReference type="ARBA" id="ARBA00004651"/>
    </source>
</evidence>
<evidence type="ECO:0000256" key="7">
    <source>
        <dbReference type="ARBA" id="ARBA00022597"/>
    </source>
</evidence>
<evidence type="ECO:0000256" key="2">
    <source>
        <dbReference type="ARBA" id="ARBA00004653"/>
    </source>
</evidence>
<name>A0AAD9MSM9_9ANNE</name>
<gene>
    <name evidence="14" type="ORF">LSH36_924g00015</name>
</gene>
<keyword evidence="10 13" id="KW-1133">Transmembrane helix</keyword>
<feature type="transmembrane region" description="Helical" evidence="13">
    <location>
        <begin position="40"/>
        <end position="59"/>
    </location>
</feature>
<dbReference type="AlphaFoldDB" id="A0AAD9MSM9"/>
<dbReference type="GO" id="GO:0005886">
    <property type="term" value="C:plasma membrane"/>
    <property type="evidence" value="ECO:0007669"/>
    <property type="project" value="UniProtKB-SubCell"/>
</dbReference>
<dbReference type="FunFam" id="1.20.1280.290:FF:000004">
    <property type="entry name" value="Sugar transporter SWEET"/>
    <property type="match status" value="1"/>
</dbReference>
<dbReference type="Gene3D" id="1.20.1280.290">
    <property type="match status" value="2"/>
</dbReference>
<comment type="subcellular location">
    <subcellularLocation>
        <location evidence="1">Cell membrane</location>
        <topology evidence="1">Multi-pass membrane protein</topology>
    </subcellularLocation>
    <subcellularLocation>
        <location evidence="2">Golgi apparatus membrane</location>
        <topology evidence="2">Multi-pass membrane protein</topology>
    </subcellularLocation>
</comment>
<sequence length="200" mass="22404">MTWEVIVGYLASVGTVAVWLTCIATLWLKYGLFKNDDTLIYVNGMGAILTLIYLVIYYANTSSKTTMHQQLTFGGMLLFPILIYLRYYAGDRDDAIFYMGLFCSSVTVLSYGSPLAAMVRPLQPKYYAHRSTHCMPFTLSFGNFIVALEWLLYGYLVDDLFIQVPNFLGAVLGAVQLSLFVKYPASSSQLSVDGIKSDRI</sequence>
<dbReference type="Pfam" id="PF03083">
    <property type="entry name" value="MtN3_slv"/>
    <property type="match status" value="2"/>
</dbReference>
<dbReference type="GO" id="GO:0051119">
    <property type="term" value="F:sugar transmembrane transporter activity"/>
    <property type="evidence" value="ECO:0007669"/>
    <property type="project" value="InterPro"/>
</dbReference>
<keyword evidence="15" id="KW-1185">Reference proteome</keyword>
<keyword evidence="5" id="KW-0813">Transport</keyword>
<comment type="similarity">
    <text evidence="3">Belongs to the SWEET sugar transporter family.</text>
</comment>
<evidence type="ECO:0000256" key="3">
    <source>
        <dbReference type="ARBA" id="ARBA00007809"/>
    </source>
</evidence>
<keyword evidence="9" id="KW-0677">Repeat</keyword>
<feature type="transmembrane region" description="Helical" evidence="13">
    <location>
        <begin position="95"/>
        <end position="116"/>
    </location>
</feature>
<dbReference type="PANTHER" id="PTHR10791:SF112">
    <property type="entry name" value="SUGAR TRANSPORTER SWEET1"/>
    <property type="match status" value="1"/>
</dbReference>